<dbReference type="PANTHER" id="PTHR15549">
    <property type="entry name" value="PAIRED IMMUNOGLOBULIN-LIKE TYPE 2 RECEPTOR"/>
    <property type="match status" value="1"/>
</dbReference>
<dbReference type="EMBL" id="KE145365">
    <property type="protein sequence ID" value="EPE30210.1"/>
    <property type="molecule type" value="Genomic_DNA"/>
</dbReference>
<evidence type="ECO:0000256" key="2">
    <source>
        <dbReference type="ARBA" id="ARBA00022692"/>
    </source>
</evidence>
<dbReference type="STRING" id="1116229.S3CX67"/>
<feature type="region of interest" description="Disordered" evidence="5">
    <location>
        <begin position="183"/>
        <end position="250"/>
    </location>
</feature>
<dbReference type="GeneID" id="19471973"/>
<feature type="region of interest" description="Disordered" evidence="5">
    <location>
        <begin position="1"/>
        <end position="25"/>
    </location>
</feature>
<keyword evidence="4 6" id="KW-0472">Membrane</keyword>
<evidence type="ECO:0000256" key="3">
    <source>
        <dbReference type="ARBA" id="ARBA00022989"/>
    </source>
</evidence>
<feature type="compositionally biased region" description="Polar residues" evidence="5">
    <location>
        <begin position="183"/>
        <end position="204"/>
    </location>
</feature>
<keyword evidence="3 6" id="KW-1133">Transmembrane helix</keyword>
<proteinExistence type="predicted"/>
<feature type="region of interest" description="Disordered" evidence="5">
    <location>
        <begin position="463"/>
        <end position="483"/>
    </location>
</feature>
<reference evidence="7 8" key="1">
    <citation type="journal article" date="2013" name="BMC Genomics">
        <title>Genomics-driven discovery of the pneumocandin biosynthetic gene cluster in the fungus Glarea lozoyensis.</title>
        <authorList>
            <person name="Chen L."/>
            <person name="Yue Q."/>
            <person name="Zhang X."/>
            <person name="Xiang M."/>
            <person name="Wang C."/>
            <person name="Li S."/>
            <person name="Che Y."/>
            <person name="Ortiz-Lopez F.J."/>
            <person name="Bills G.F."/>
            <person name="Liu X."/>
            <person name="An Z."/>
        </authorList>
    </citation>
    <scope>NUCLEOTIDE SEQUENCE [LARGE SCALE GENOMIC DNA]</scope>
    <source>
        <strain evidence="8">ATCC 20868 / MF5171</strain>
    </source>
</reference>
<keyword evidence="2 6" id="KW-0812">Transmembrane</keyword>
<dbReference type="HOGENOM" id="CLU_022723_1_0_1"/>
<dbReference type="KEGG" id="glz:GLAREA_12933"/>
<feature type="compositionally biased region" description="Low complexity" evidence="5">
    <location>
        <begin position="354"/>
        <end position="367"/>
    </location>
</feature>
<accession>S3CX67</accession>
<dbReference type="GO" id="GO:0071944">
    <property type="term" value="C:cell periphery"/>
    <property type="evidence" value="ECO:0007669"/>
    <property type="project" value="UniProtKB-ARBA"/>
</dbReference>
<keyword evidence="8" id="KW-1185">Reference proteome</keyword>
<gene>
    <name evidence="7" type="ORF">GLAREA_12933</name>
</gene>
<feature type="transmembrane region" description="Helical" evidence="6">
    <location>
        <begin position="381"/>
        <end position="404"/>
    </location>
</feature>
<feature type="compositionally biased region" description="Gly residues" evidence="5">
    <location>
        <begin position="340"/>
        <end position="353"/>
    </location>
</feature>
<name>S3CX67_GLAL2</name>
<dbReference type="GO" id="GO:0016020">
    <property type="term" value="C:membrane"/>
    <property type="evidence" value="ECO:0007669"/>
    <property type="project" value="UniProtKB-SubCell"/>
</dbReference>
<organism evidence="7 8">
    <name type="scientific">Glarea lozoyensis (strain ATCC 20868 / MF5171)</name>
    <dbReference type="NCBI Taxonomy" id="1116229"/>
    <lineage>
        <taxon>Eukaryota</taxon>
        <taxon>Fungi</taxon>
        <taxon>Dikarya</taxon>
        <taxon>Ascomycota</taxon>
        <taxon>Pezizomycotina</taxon>
        <taxon>Leotiomycetes</taxon>
        <taxon>Helotiales</taxon>
        <taxon>Helotiaceae</taxon>
        <taxon>Glarea</taxon>
    </lineage>
</organism>
<comment type="subcellular location">
    <subcellularLocation>
        <location evidence="1">Membrane</location>
        <topology evidence="1">Single-pass membrane protein</topology>
    </subcellularLocation>
</comment>
<evidence type="ECO:0000313" key="8">
    <source>
        <dbReference type="Proteomes" id="UP000016922"/>
    </source>
</evidence>
<evidence type="ECO:0000256" key="6">
    <source>
        <dbReference type="SAM" id="Phobius"/>
    </source>
</evidence>
<protein>
    <submittedName>
        <fullName evidence="7">Uncharacterized protein</fullName>
    </submittedName>
</protein>
<evidence type="ECO:0000256" key="1">
    <source>
        <dbReference type="ARBA" id="ARBA00004167"/>
    </source>
</evidence>
<feature type="region of interest" description="Disordered" evidence="5">
    <location>
        <begin position="521"/>
        <end position="610"/>
    </location>
</feature>
<dbReference type="eggNOG" id="ENOG502SG5B">
    <property type="taxonomic scope" value="Eukaryota"/>
</dbReference>
<feature type="region of interest" description="Disordered" evidence="5">
    <location>
        <begin position="277"/>
        <end position="379"/>
    </location>
</feature>
<dbReference type="PANTHER" id="PTHR15549:SF26">
    <property type="entry name" value="AXIAL BUDDING PATTERN PROTEIN 2-RELATED"/>
    <property type="match status" value="1"/>
</dbReference>
<evidence type="ECO:0000313" key="7">
    <source>
        <dbReference type="EMBL" id="EPE30210.1"/>
    </source>
</evidence>
<dbReference type="Proteomes" id="UP000016922">
    <property type="component" value="Unassembled WGS sequence"/>
</dbReference>
<feature type="compositionally biased region" description="Low complexity" evidence="5">
    <location>
        <begin position="277"/>
        <end position="339"/>
    </location>
</feature>
<dbReference type="OMA" id="TPYGMPL"/>
<evidence type="ECO:0000256" key="5">
    <source>
        <dbReference type="SAM" id="MobiDB-lite"/>
    </source>
</evidence>
<dbReference type="RefSeq" id="XP_008082887.1">
    <property type="nucleotide sequence ID" value="XM_008084696.1"/>
</dbReference>
<feature type="compositionally biased region" description="Low complexity" evidence="5">
    <location>
        <begin position="205"/>
        <end position="250"/>
    </location>
</feature>
<sequence length="610" mass="62704">MAIHTSEIRPFSVDPVPERRRDRHGPLHSRCTLVSFLLTSDEGERNLPLLNTTPLLPLLALTLQTTPKSYGRPPDESTWATSSIRGVHSRIRAVDTAAAKEVMNDLEPQSLSYAAEKEILYRREPNTRHHHHVHVHKLKPRQETTVEQVQAVTTVIQTLSYVQQFDVDSEGNVFSTQKILTNTPEGFTLPNTTAASPTTESIGDTASSAAPSSTASPVSPASSAQPDSSSQSLLPSSSTLPSLTSTPSIPATTDFPSISISSNATLSASTPLILSSSSSSLSFSNTTTSSSSSSRSSLTYLTSDSSSSSGTSTSSSNLSSTSSSTAEVTFSSTTSSPTGAVGGDGGGAVGGATGVAPSGASPSSTGAAGAGGGSSTPSTSVVVGSVVGSVAGVAFLLILLLLLAKWRKRKNMLSLGNGNDGGAEAAARELPPAAPTGGMTQRRSTTFAVPVALASLAAGFTKRSSQRSERTVSTAPSERGFYRVSGRKLPSVLQSGGDGYGGGAPDANTLSGSSFYRDSTGFYGGGGPSHGPSSPLASNTAAVPSERDSGVPVMRPSPARTPVTEQGPFRSLATPPPPLQPPRRHDLPDSVGRSHPSQDGSHASRFTEEV</sequence>
<dbReference type="AlphaFoldDB" id="S3CX67"/>
<evidence type="ECO:0000256" key="4">
    <source>
        <dbReference type="ARBA" id="ARBA00023136"/>
    </source>
</evidence>
<dbReference type="InterPro" id="IPR051694">
    <property type="entry name" value="Immunoregulatory_rcpt-like"/>
</dbReference>
<dbReference type="OrthoDB" id="5421784at2759"/>